<evidence type="ECO:0008006" key="4">
    <source>
        <dbReference type="Google" id="ProtNLM"/>
    </source>
</evidence>
<dbReference type="EMBL" id="JBHTHX010002375">
    <property type="protein sequence ID" value="MFD0890344.1"/>
    <property type="molecule type" value="Genomic_DNA"/>
</dbReference>
<gene>
    <name evidence="2" type="ORF">ACFQ08_37870</name>
</gene>
<evidence type="ECO:0000313" key="3">
    <source>
        <dbReference type="Proteomes" id="UP001597024"/>
    </source>
</evidence>
<feature type="compositionally biased region" description="Basic and acidic residues" evidence="1">
    <location>
        <begin position="69"/>
        <end position="81"/>
    </location>
</feature>
<evidence type="ECO:0000256" key="1">
    <source>
        <dbReference type="SAM" id="MobiDB-lite"/>
    </source>
</evidence>
<comment type="caution">
    <text evidence="2">The sequence shown here is derived from an EMBL/GenBank/DDBJ whole genome shotgun (WGS) entry which is preliminary data.</text>
</comment>
<evidence type="ECO:0000313" key="2">
    <source>
        <dbReference type="EMBL" id="MFD0890344.1"/>
    </source>
</evidence>
<reference evidence="3" key="1">
    <citation type="journal article" date="2019" name="Int. J. Syst. Evol. Microbiol.">
        <title>The Global Catalogue of Microorganisms (GCM) 10K type strain sequencing project: providing services to taxonomists for standard genome sequencing and annotation.</title>
        <authorList>
            <consortium name="The Broad Institute Genomics Platform"/>
            <consortium name="The Broad Institute Genome Sequencing Center for Infectious Disease"/>
            <person name="Wu L."/>
            <person name="Ma J."/>
        </authorList>
    </citation>
    <scope>NUCLEOTIDE SEQUENCE [LARGE SCALE GENOMIC DNA]</scope>
    <source>
        <strain evidence="3">CCUG 62974</strain>
    </source>
</reference>
<feature type="non-terminal residue" evidence="2">
    <location>
        <position position="90"/>
    </location>
</feature>
<accession>A0ABW3E2U3</accession>
<proteinExistence type="predicted"/>
<sequence>MPAWILAVVTAFLLTNVVVAPDGDRRTAPPSAVSAFMTIFTSSGTARAVRTAVTPSATSPIVLGTPRAPGREAEPNPDHGADLSARGCRH</sequence>
<feature type="region of interest" description="Disordered" evidence="1">
    <location>
        <begin position="59"/>
        <end position="90"/>
    </location>
</feature>
<organism evidence="2 3">
    <name type="scientific">Streptosporangium algeriense</name>
    <dbReference type="NCBI Taxonomy" id="1682748"/>
    <lineage>
        <taxon>Bacteria</taxon>
        <taxon>Bacillati</taxon>
        <taxon>Actinomycetota</taxon>
        <taxon>Actinomycetes</taxon>
        <taxon>Streptosporangiales</taxon>
        <taxon>Streptosporangiaceae</taxon>
        <taxon>Streptosporangium</taxon>
    </lineage>
</organism>
<name>A0ABW3E2U3_9ACTN</name>
<dbReference type="Proteomes" id="UP001597024">
    <property type="component" value="Unassembled WGS sequence"/>
</dbReference>
<protein>
    <recommendedName>
        <fullName evidence="4">Secreted protein</fullName>
    </recommendedName>
</protein>
<keyword evidence="3" id="KW-1185">Reference proteome</keyword>